<dbReference type="Proteomes" id="UP000003936">
    <property type="component" value="Chromosome"/>
</dbReference>
<protein>
    <submittedName>
        <fullName evidence="1">Uncharacterized protein</fullName>
    </submittedName>
</protein>
<dbReference type="EMBL" id="CP003546">
    <property type="protein sequence ID" value="AFP85094.1"/>
    <property type="molecule type" value="Genomic_DNA"/>
</dbReference>
<name>J3Z478_9ENTR</name>
<dbReference type="KEGG" id="sect:A359_07200"/>
<sequence length="58" mass="7119">MNLAERYDKSSFMGLRRNHRLQNYCFLRGRYGPAYRALLLRLFYLGHNFNIMENLYIK</sequence>
<keyword evidence="2" id="KW-1185">Reference proteome</keyword>
<reference evidence="1 2" key="1">
    <citation type="journal article" date="2012" name="Mol. Biol. Evol.">
        <title>Genome reduction and co-evolution between the primary and secondary bacterial symbionts of psyllids.</title>
        <authorList>
            <person name="Sloan D.B."/>
            <person name="Moran N.A."/>
        </authorList>
    </citation>
    <scope>NUCLEOTIDE SEQUENCE [LARGE SCALE GENOMIC DNA]</scope>
    <source>
        <strain evidence="1">Ceuc_S</strain>
    </source>
</reference>
<accession>J3Z478</accession>
<proteinExistence type="predicted"/>
<dbReference type="AlphaFoldDB" id="J3Z478"/>
<dbReference type="HOGENOM" id="CLU_2976724_0_0_6"/>
<evidence type="ECO:0000313" key="2">
    <source>
        <dbReference type="Proteomes" id="UP000003936"/>
    </source>
</evidence>
<gene>
    <name evidence="1" type="ORF">A359_07200</name>
</gene>
<organism evidence="1 2">
    <name type="scientific">secondary endosymbiont of Ctenarytaina eucalypti</name>
    <dbReference type="NCBI Taxonomy" id="1199245"/>
    <lineage>
        <taxon>Bacteria</taxon>
        <taxon>Pseudomonadati</taxon>
        <taxon>Pseudomonadota</taxon>
        <taxon>Gammaproteobacteria</taxon>
        <taxon>Enterobacterales</taxon>
        <taxon>Enterobacteriaceae</taxon>
        <taxon>aphid secondary symbionts</taxon>
    </lineage>
</organism>
<evidence type="ECO:0000313" key="1">
    <source>
        <dbReference type="EMBL" id="AFP85094.1"/>
    </source>
</evidence>